<feature type="signal peptide" evidence="1">
    <location>
        <begin position="1"/>
        <end position="17"/>
    </location>
</feature>
<organism evidence="3 4">
    <name type="scientific">Pontibacterium sinense</name>
    <dbReference type="NCBI Taxonomy" id="2781979"/>
    <lineage>
        <taxon>Bacteria</taxon>
        <taxon>Pseudomonadati</taxon>
        <taxon>Pseudomonadota</taxon>
        <taxon>Gammaproteobacteria</taxon>
        <taxon>Oceanospirillales</taxon>
        <taxon>Oceanospirillaceae</taxon>
        <taxon>Pontibacterium</taxon>
    </lineage>
</organism>
<dbReference type="Pfam" id="PF17680">
    <property type="entry name" value="FlgO"/>
    <property type="match status" value="1"/>
</dbReference>
<evidence type="ECO:0000259" key="2">
    <source>
        <dbReference type="Pfam" id="PF17680"/>
    </source>
</evidence>
<keyword evidence="4" id="KW-1185">Reference proteome</keyword>
<comment type="caution">
    <text evidence="3">The sequence shown here is derived from an EMBL/GenBank/DDBJ whole genome shotgun (WGS) entry which is preliminary data.</text>
</comment>
<dbReference type="AlphaFoldDB" id="A0A8J7FHB7"/>
<dbReference type="EMBL" id="JADEYS010000026">
    <property type="protein sequence ID" value="MBE9399379.1"/>
    <property type="molecule type" value="Genomic_DNA"/>
</dbReference>
<accession>A0A8J7FHB7</accession>
<protein>
    <recommendedName>
        <fullName evidence="2">FlgO domain-containing protein</fullName>
    </recommendedName>
</protein>
<name>A0A8J7FHB7_9GAMM</name>
<sequence>MKTILCALIIGITILTAGCANKQANTRSRDAQVDVVSELTKARKPLFDKLVSPLSKDKPIISASFANIDDLTTSSTFGRMASEVISSGMTARGYRVIEVKMRDSLFIKQRAGEFMLSRNLQNISEEHDAQAVMLGTYAIGGNSLYVNARLVRTIDNIIIGSHDFMLPLNNDLQHLLGIGRTRR</sequence>
<evidence type="ECO:0000313" key="4">
    <source>
        <dbReference type="Proteomes" id="UP000640333"/>
    </source>
</evidence>
<gene>
    <name evidence="3" type="ORF">IOQ59_19120</name>
</gene>
<evidence type="ECO:0000256" key="1">
    <source>
        <dbReference type="SAM" id="SignalP"/>
    </source>
</evidence>
<proteinExistence type="predicted"/>
<reference evidence="3" key="1">
    <citation type="submission" date="2020-10" db="EMBL/GenBank/DDBJ databases">
        <title>Bacterium isolated from coastal waters sediment.</title>
        <authorList>
            <person name="Chen R.-J."/>
            <person name="Lu D.-C."/>
            <person name="Zhu K.-L."/>
            <person name="Du Z.-J."/>
        </authorList>
    </citation>
    <scope>NUCLEOTIDE SEQUENCE</scope>
    <source>
        <strain evidence="3">N1Y112</strain>
    </source>
</reference>
<dbReference type="PROSITE" id="PS51257">
    <property type="entry name" value="PROKAR_LIPOPROTEIN"/>
    <property type="match status" value="1"/>
</dbReference>
<dbReference type="InterPro" id="IPR041215">
    <property type="entry name" value="FlgO_dom"/>
</dbReference>
<feature type="domain" description="FlgO" evidence="2">
    <location>
        <begin position="46"/>
        <end position="170"/>
    </location>
</feature>
<evidence type="ECO:0000313" key="3">
    <source>
        <dbReference type="EMBL" id="MBE9399379.1"/>
    </source>
</evidence>
<feature type="chain" id="PRO_5035288997" description="FlgO domain-containing protein" evidence="1">
    <location>
        <begin position="18"/>
        <end position="183"/>
    </location>
</feature>
<dbReference type="RefSeq" id="WP_193955073.1">
    <property type="nucleotide sequence ID" value="NZ_JADEYS010000026.1"/>
</dbReference>
<keyword evidence="1" id="KW-0732">Signal</keyword>
<dbReference type="Proteomes" id="UP000640333">
    <property type="component" value="Unassembled WGS sequence"/>
</dbReference>